<feature type="transmembrane region" description="Helical" evidence="2">
    <location>
        <begin position="36"/>
        <end position="58"/>
    </location>
</feature>
<reference evidence="3" key="1">
    <citation type="submission" date="2018-05" db="EMBL/GenBank/DDBJ databases">
        <authorList>
            <person name="Lanie J.A."/>
            <person name="Ng W.-L."/>
            <person name="Kazmierczak K.M."/>
            <person name="Andrzejewski T.M."/>
            <person name="Davidsen T.M."/>
            <person name="Wayne K.J."/>
            <person name="Tettelin H."/>
            <person name="Glass J.I."/>
            <person name="Rusch D."/>
            <person name="Podicherti R."/>
            <person name="Tsui H.-C.T."/>
            <person name="Winkler M.E."/>
        </authorList>
    </citation>
    <scope>NUCLEOTIDE SEQUENCE</scope>
</reference>
<feature type="region of interest" description="Disordered" evidence="1">
    <location>
        <begin position="90"/>
        <end position="116"/>
    </location>
</feature>
<gene>
    <name evidence="3" type="ORF">METZ01_LOCUS254356</name>
</gene>
<evidence type="ECO:0000256" key="1">
    <source>
        <dbReference type="SAM" id="MobiDB-lite"/>
    </source>
</evidence>
<accession>A0A382IQI8</accession>
<protein>
    <submittedName>
        <fullName evidence="3">Uncharacterized protein</fullName>
    </submittedName>
</protein>
<proteinExistence type="predicted"/>
<dbReference type="AlphaFoldDB" id="A0A382IQI8"/>
<evidence type="ECO:0000313" key="3">
    <source>
        <dbReference type="EMBL" id="SVC01502.1"/>
    </source>
</evidence>
<sequence length="191" mass="20076">MHGFFQKIVQHLIKLFDQLDLFDLVPHPLKRYSRRVLCAGTWLAALIHFSIIGGYIVFRMIAGGDEVRMTLRPYPKAIDLIDISELITSEQSGGGGGAQKTGGEPPPFPGEEILSKGTPVPVKIGIPVPVDDNLIEEEMTIANQQEMEKDIALAEDTEADSLDQPGLADAGGGAQGDGGIGGDVGAGGGGG</sequence>
<feature type="compositionally biased region" description="Gly residues" evidence="1">
    <location>
        <begin position="169"/>
        <end position="191"/>
    </location>
</feature>
<keyword evidence="2" id="KW-0472">Membrane</keyword>
<dbReference type="EMBL" id="UINC01068693">
    <property type="protein sequence ID" value="SVC01502.1"/>
    <property type="molecule type" value="Genomic_DNA"/>
</dbReference>
<keyword evidence="2" id="KW-1133">Transmembrane helix</keyword>
<organism evidence="3">
    <name type="scientific">marine metagenome</name>
    <dbReference type="NCBI Taxonomy" id="408172"/>
    <lineage>
        <taxon>unclassified sequences</taxon>
        <taxon>metagenomes</taxon>
        <taxon>ecological metagenomes</taxon>
    </lineage>
</organism>
<feature type="non-terminal residue" evidence="3">
    <location>
        <position position="191"/>
    </location>
</feature>
<keyword evidence="2" id="KW-0812">Transmembrane</keyword>
<feature type="region of interest" description="Disordered" evidence="1">
    <location>
        <begin position="152"/>
        <end position="191"/>
    </location>
</feature>
<name>A0A382IQI8_9ZZZZ</name>
<evidence type="ECO:0000256" key="2">
    <source>
        <dbReference type="SAM" id="Phobius"/>
    </source>
</evidence>